<dbReference type="PANTHER" id="PTHR24198:SF165">
    <property type="entry name" value="ANKYRIN REPEAT-CONTAINING PROTEIN-RELATED"/>
    <property type="match status" value="1"/>
</dbReference>
<dbReference type="OrthoDB" id="10252328at2759"/>
<dbReference type="InterPro" id="IPR036770">
    <property type="entry name" value="Ankyrin_rpt-contain_sf"/>
</dbReference>
<evidence type="ECO:0000256" key="2">
    <source>
        <dbReference type="ARBA" id="ARBA00023043"/>
    </source>
</evidence>
<proteinExistence type="predicted"/>
<feature type="repeat" description="ANK" evidence="3">
    <location>
        <begin position="443"/>
        <end position="475"/>
    </location>
</feature>
<dbReference type="InterPro" id="IPR002110">
    <property type="entry name" value="Ankyrin_rpt"/>
</dbReference>
<accession>A0A6J8CWG6</accession>
<dbReference type="PROSITE" id="PS50297">
    <property type="entry name" value="ANK_REP_REGION"/>
    <property type="match status" value="2"/>
</dbReference>
<gene>
    <name evidence="4" type="ORF">MCOR_33537</name>
</gene>
<evidence type="ECO:0000256" key="3">
    <source>
        <dbReference type="PROSITE-ProRule" id="PRU00023"/>
    </source>
</evidence>
<dbReference type="EMBL" id="CACVKT020005989">
    <property type="protein sequence ID" value="CAC5399262.1"/>
    <property type="molecule type" value="Genomic_DNA"/>
</dbReference>
<dbReference type="Proteomes" id="UP000507470">
    <property type="component" value="Unassembled WGS sequence"/>
</dbReference>
<dbReference type="PANTHER" id="PTHR24198">
    <property type="entry name" value="ANKYRIN REPEAT AND PROTEIN KINASE DOMAIN-CONTAINING PROTEIN"/>
    <property type="match status" value="1"/>
</dbReference>
<keyword evidence="5" id="KW-1185">Reference proteome</keyword>
<protein>
    <submittedName>
        <fullName evidence="4">Uncharacterized protein</fullName>
    </submittedName>
</protein>
<dbReference type="PROSITE" id="PS50088">
    <property type="entry name" value="ANK_REPEAT"/>
    <property type="match status" value="2"/>
</dbReference>
<reference evidence="4 5" key="1">
    <citation type="submission" date="2020-06" db="EMBL/GenBank/DDBJ databases">
        <authorList>
            <person name="Li R."/>
            <person name="Bekaert M."/>
        </authorList>
    </citation>
    <scope>NUCLEOTIDE SEQUENCE [LARGE SCALE GENOMIC DNA]</scope>
    <source>
        <strain evidence="5">wild</strain>
    </source>
</reference>
<keyword evidence="1" id="KW-0677">Repeat</keyword>
<dbReference type="AlphaFoldDB" id="A0A6J8CWG6"/>
<dbReference type="SMART" id="SM00248">
    <property type="entry name" value="ANK"/>
    <property type="match status" value="8"/>
</dbReference>
<dbReference type="SUPFAM" id="SSF48403">
    <property type="entry name" value="Ankyrin repeat"/>
    <property type="match status" value="1"/>
</dbReference>
<dbReference type="Pfam" id="PF00023">
    <property type="entry name" value="Ank"/>
    <property type="match status" value="1"/>
</dbReference>
<name>A0A6J8CWG6_MYTCO</name>
<keyword evidence="2 3" id="KW-0040">ANK repeat</keyword>
<evidence type="ECO:0000313" key="4">
    <source>
        <dbReference type="EMBL" id="CAC5399262.1"/>
    </source>
</evidence>
<evidence type="ECO:0000313" key="5">
    <source>
        <dbReference type="Proteomes" id="UP000507470"/>
    </source>
</evidence>
<sequence>MFHSQLSNFMKGTNINAFKKLINHASSDFINRRFVMSAVDIRDDSYWKYERYGIIVHNELLQMYIQRVFSDMTQSEYVPVNRNSENKTFRENLNSYINALPEDKLASLIQTASSTCISRMHLVREEIFENANPAVFENEYIFVPKNEASKDEYTCTGDSPFTVSSYDGISQLTEWCLDNTANTNSYNNYNEHVLYKACINNRHNIVCRLLDQANKTDINAHVCNKTLYKACECAFKEIVLRLLEETIDVNGSYLCPATPLFIACKHGHVQIVYILLDQKADEIDINEGKRHRMYYEMMKTQLYIACKGGHIEIVSLLLRRLGIDVNMHTHNLETPLYAANEGGYKDIVSLLLKHDSQGINKARSDGATSLFVAFRKGHAKVVWLIRDSVSENVNLYLNELQKDCLSYLFFGSSPLHIGGAIGHIEIVKLLVNAASDINCLNETGCTPLLLACELGHDEIVNILFENRANMTLERKDGKSPISIARENGHIKITEMMENKNTS</sequence>
<feature type="repeat" description="ANK" evidence="3">
    <location>
        <begin position="410"/>
        <end position="442"/>
    </location>
</feature>
<organism evidence="4 5">
    <name type="scientific">Mytilus coruscus</name>
    <name type="common">Sea mussel</name>
    <dbReference type="NCBI Taxonomy" id="42192"/>
    <lineage>
        <taxon>Eukaryota</taxon>
        <taxon>Metazoa</taxon>
        <taxon>Spiralia</taxon>
        <taxon>Lophotrochozoa</taxon>
        <taxon>Mollusca</taxon>
        <taxon>Bivalvia</taxon>
        <taxon>Autobranchia</taxon>
        <taxon>Pteriomorphia</taxon>
        <taxon>Mytilida</taxon>
        <taxon>Mytiloidea</taxon>
        <taxon>Mytilidae</taxon>
        <taxon>Mytilinae</taxon>
        <taxon>Mytilus</taxon>
    </lineage>
</organism>
<dbReference type="Pfam" id="PF12796">
    <property type="entry name" value="Ank_2"/>
    <property type="match status" value="2"/>
</dbReference>
<evidence type="ECO:0000256" key="1">
    <source>
        <dbReference type="ARBA" id="ARBA00022737"/>
    </source>
</evidence>
<dbReference type="Gene3D" id="1.25.40.20">
    <property type="entry name" value="Ankyrin repeat-containing domain"/>
    <property type="match status" value="1"/>
</dbReference>